<dbReference type="PANTHER" id="PTHR11880:SF53">
    <property type="entry name" value="SMALL RIBOSOMAL SUBUNIT PROTEIN US19U-RELATED"/>
    <property type="match status" value="1"/>
</dbReference>
<accession>B4FPI1</accession>
<name>B4FPI1_MAIZE</name>
<dbReference type="EMBL" id="BT039019">
    <property type="protein sequence ID" value="ACF84024.1"/>
    <property type="molecule type" value="mRNA"/>
</dbReference>
<evidence type="ECO:0000313" key="4">
    <source>
        <dbReference type="EMBL" id="ACF84024.1"/>
    </source>
</evidence>
<dbReference type="GO" id="GO:0005840">
    <property type="term" value="C:ribosome"/>
    <property type="evidence" value="ECO:0007669"/>
    <property type="project" value="UniProtKB-KW"/>
</dbReference>
<dbReference type="Gene3D" id="3.30.860.10">
    <property type="entry name" value="30s Ribosomal Protein S19, Chain A"/>
    <property type="match status" value="1"/>
</dbReference>
<evidence type="ECO:0000256" key="2">
    <source>
        <dbReference type="ARBA" id="ARBA00022980"/>
    </source>
</evidence>
<dbReference type="AlphaFoldDB" id="B4FPI1"/>
<evidence type="ECO:0000256" key="3">
    <source>
        <dbReference type="ARBA" id="ARBA00023274"/>
    </source>
</evidence>
<keyword evidence="3" id="KW-0687">Ribonucleoprotein</keyword>
<proteinExistence type="evidence at transcript level"/>
<comment type="similarity">
    <text evidence="1">Belongs to the universal ribosomal protein uS19 family.</text>
</comment>
<evidence type="ECO:0008006" key="5">
    <source>
        <dbReference type="Google" id="ProtNLM"/>
    </source>
</evidence>
<keyword evidence="2" id="KW-0689">Ribosomal protein</keyword>
<dbReference type="InterPro" id="IPR023575">
    <property type="entry name" value="Ribosomal_uS19_SF"/>
</dbReference>
<sequence>MADVDVEPEVAAGAPKKRTFRKYSYRGVDLDALLDMSTDDLVQLFPARARRRFQRGLKRKPMALIKKLRKAVSFQPLSFHYHFLLACSDQDKCVDRYAVMIYPYDMRCDLGVKILIKSQRLLLFSVNIVLKEDAINQPEDCLLECLARLLV</sequence>
<dbReference type="PANTHER" id="PTHR11880">
    <property type="entry name" value="RIBOSOMAL PROTEIN S19P FAMILY MEMBER"/>
    <property type="match status" value="1"/>
</dbReference>
<dbReference type="HOGENOM" id="CLU_1734142_0_0_1"/>
<reference evidence="4" key="1">
    <citation type="journal article" date="2009" name="PLoS Genet.">
        <title>Sequencing, mapping, and analysis of 27,455 maize full-length cDNAs.</title>
        <authorList>
            <person name="Soderlund C."/>
            <person name="Descour A."/>
            <person name="Kudrna D."/>
            <person name="Bomhoff M."/>
            <person name="Boyd L."/>
            <person name="Currie J."/>
            <person name="Angelova A."/>
            <person name="Collura K."/>
            <person name="Wissotski M."/>
            <person name="Ashley E."/>
            <person name="Morrow D."/>
            <person name="Fernandes J."/>
            <person name="Walbot V."/>
            <person name="Yu Y."/>
        </authorList>
    </citation>
    <scope>NUCLEOTIDE SEQUENCE</scope>
    <source>
        <strain evidence="4">B73</strain>
    </source>
</reference>
<protein>
    <recommendedName>
        <fullName evidence="5">40S ribosomal protein S15</fullName>
    </recommendedName>
</protein>
<dbReference type="GO" id="GO:1990904">
    <property type="term" value="C:ribonucleoprotein complex"/>
    <property type="evidence" value="ECO:0007669"/>
    <property type="project" value="UniProtKB-KW"/>
</dbReference>
<organism evidence="4">
    <name type="scientific">Zea mays</name>
    <name type="common">Maize</name>
    <dbReference type="NCBI Taxonomy" id="4577"/>
    <lineage>
        <taxon>Eukaryota</taxon>
        <taxon>Viridiplantae</taxon>
        <taxon>Streptophyta</taxon>
        <taxon>Embryophyta</taxon>
        <taxon>Tracheophyta</taxon>
        <taxon>Spermatophyta</taxon>
        <taxon>Magnoliopsida</taxon>
        <taxon>Liliopsida</taxon>
        <taxon>Poales</taxon>
        <taxon>Poaceae</taxon>
        <taxon>PACMAD clade</taxon>
        <taxon>Panicoideae</taxon>
        <taxon>Andropogonodae</taxon>
        <taxon>Andropogoneae</taxon>
        <taxon>Tripsacinae</taxon>
        <taxon>Zea</taxon>
    </lineage>
</organism>
<dbReference type="InterPro" id="IPR002222">
    <property type="entry name" value="Ribosomal_uS19"/>
</dbReference>
<dbReference type="GO" id="GO:0003735">
    <property type="term" value="F:structural constituent of ribosome"/>
    <property type="evidence" value="ECO:0007669"/>
    <property type="project" value="InterPro"/>
</dbReference>
<dbReference type="GO" id="GO:0006412">
    <property type="term" value="P:translation"/>
    <property type="evidence" value="ECO:0007669"/>
    <property type="project" value="InterPro"/>
</dbReference>
<evidence type="ECO:0000256" key="1">
    <source>
        <dbReference type="ARBA" id="ARBA00007345"/>
    </source>
</evidence>